<dbReference type="EMBL" id="PYVU01000275">
    <property type="protein sequence ID" value="PTB92025.1"/>
    <property type="molecule type" value="Genomic_DNA"/>
</dbReference>
<protein>
    <submittedName>
        <fullName evidence="1">Osmotically inducible protein OsmC</fullName>
    </submittedName>
</protein>
<dbReference type="Pfam" id="PF02566">
    <property type="entry name" value="OsmC"/>
    <property type="match status" value="1"/>
</dbReference>
<dbReference type="InterPro" id="IPR015946">
    <property type="entry name" value="KH_dom-like_a/b"/>
</dbReference>
<dbReference type="Proteomes" id="UP000240608">
    <property type="component" value="Unassembled WGS sequence"/>
</dbReference>
<dbReference type="AlphaFoldDB" id="A0A2T4DDW9"/>
<dbReference type="InterPro" id="IPR003718">
    <property type="entry name" value="OsmC/Ohr_fam"/>
</dbReference>
<dbReference type="InterPro" id="IPR036102">
    <property type="entry name" value="OsmC/Ohrsf"/>
</dbReference>
<evidence type="ECO:0000313" key="2">
    <source>
        <dbReference type="Proteomes" id="UP000240608"/>
    </source>
</evidence>
<gene>
    <name evidence="1" type="ORF">C9994_14605</name>
</gene>
<organism evidence="1 2">
    <name type="scientific">Marivirga lumbricoides</name>
    <dbReference type="NCBI Taxonomy" id="1046115"/>
    <lineage>
        <taxon>Bacteria</taxon>
        <taxon>Pseudomonadati</taxon>
        <taxon>Bacteroidota</taxon>
        <taxon>Cytophagia</taxon>
        <taxon>Cytophagales</taxon>
        <taxon>Marivirgaceae</taxon>
        <taxon>Marivirga</taxon>
    </lineage>
</organism>
<dbReference type="PANTHER" id="PTHR39624">
    <property type="entry name" value="PROTEIN INVOLVED IN RIMO-MEDIATED BETA-METHYLTHIOLATION OF RIBOSOMAL PROTEIN S12 YCAO"/>
    <property type="match status" value="1"/>
</dbReference>
<dbReference type="Gene3D" id="3.30.300.20">
    <property type="match status" value="1"/>
</dbReference>
<proteinExistence type="predicted"/>
<reference evidence="1 2" key="1">
    <citation type="submission" date="2018-03" db="EMBL/GenBank/DDBJ databases">
        <title>Cross-interface Injection: A General Nanoliter Liquid Handling Method Applied to Single Cells Genome Amplification Automated Nanoliter Liquid Handling Applied to Single Cell Multiple Displacement Amplification.</title>
        <authorList>
            <person name="Yun J."/>
            <person name="Xu P."/>
            <person name="Xu J."/>
            <person name="Dai X."/>
            <person name="Wang Y."/>
            <person name="Zheng X."/>
            <person name="Cao C."/>
            <person name="Yi Q."/>
            <person name="Zhu Y."/>
            <person name="Wang L."/>
            <person name="Dong Z."/>
            <person name="Huang Y."/>
            <person name="Huang L."/>
            <person name="Du W."/>
        </authorList>
    </citation>
    <scope>NUCLEOTIDE SEQUENCE [LARGE SCALE GENOMIC DNA]</scope>
    <source>
        <strain evidence="1 2">Z-D1-2</strain>
    </source>
</reference>
<name>A0A2T4DDW9_9BACT</name>
<accession>A0A2T4DDW9</accession>
<feature type="non-terminal residue" evidence="1">
    <location>
        <position position="1"/>
    </location>
</feature>
<dbReference type="SUPFAM" id="SSF82784">
    <property type="entry name" value="OsmC-like"/>
    <property type="match status" value="1"/>
</dbReference>
<evidence type="ECO:0000313" key="1">
    <source>
        <dbReference type="EMBL" id="PTB92025.1"/>
    </source>
</evidence>
<sequence length="111" mass="12250">TTDAPVDNNGQGAFFSPTDLAATSLASCMLTVMGIYADQNQLELGEIDCSLTKVMAANPRRISEIHIEANWKTKLQDKEIEKLKKVAYTCPVANSLHPDIKQVINFNITRL</sequence>
<comment type="caution">
    <text evidence="1">The sequence shown here is derived from an EMBL/GenBank/DDBJ whole genome shotgun (WGS) entry which is preliminary data.</text>
</comment>
<dbReference type="PANTHER" id="PTHR39624:SF2">
    <property type="entry name" value="OSMC-LIKE PROTEIN"/>
    <property type="match status" value="1"/>
</dbReference>